<feature type="compositionally biased region" description="Acidic residues" evidence="1">
    <location>
        <begin position="285"/>
        <end position="296"/>
    </location>
</feature>
<gene>
    <name evidence="2" type="ORF">OEA41_003068</name>
</gene>
<feature type="compositionally biased region" description="Polar residues" evidence="1">
    <location>
        <begin position="119"/>
        <end position="137"/>
    </location>
</feature>
<proteinExistence type="predicted"/>
<dbReference type="Proteomes" id="UP001276659">
    <property type="component" value="Unassembled WGS sequence"/>
</dbReference>
<dbReference type="EMBL" id="JASNWA010000008">
    <property type="protein sequence ID" value="KAK3170984.1"/>
    <property type="molecule type" value="Genomic_DNA"/>
</dbReference>
<accession>A0AAD9Z3J9</accession>
<evidence type="ECO:0008006" key="4">
    <source>
        <dbReference type="Google" id="ProtNLM"/>
    </source>
</evidence>
<dbReference type="AlphaFoldDB" id="A0AAD9Z3J9"/>
<comment type="caution">
    <text evidence="2">The sequence shown here is derived from an EMBL/GenBank/DDBJ whole genome shotgun (WGS) entry which is preliminary data.</text>
</comment>
<name>A0AAD9Z3J9_9LECA</name>
<reference evidence="2" key="1">
    <citation type="submission" date="2022-11" db="EMBL/GenBank/DDBJ databases">
        <title>Chromosomal genome sequence assembly and mating type (MAT) locus characterization of the leprose asexual lichenized fungus Lepraria neglecta (Nyl.) Erichsen.</title>
        <authorList>
            <person name="Allen J.L."/>
            <person name="Pfeffer B."/>
        </authorList>
    </citation>
    <scope>NUCLEOTIDE SEQUENCE</scope>
    <source>
        <strain evidence="2">Allen 5258</strain>
    </source>
</reference>
<organism evidence="2 3">
    <name type="scientific">Lepraria neglecta</name>
    <dbReference type="NCBI Taxonomy" id="209136"/>
    <lineage>
        <taxon>Eukaryota</taxon>
        <taxon>Fungi</taxon>
        <taxon>Dikarya</taxon>
        <taxon>Ascomycota</taxon>
        <taxon>Pezizomycotina</taxon>
        <taxon>Lecanoromycetes</taxon>
        <taxon>OSLEUM clade</taxon>
        <taxon>Lecanoromycetidae</taxon>
        <taxon>Lecanorales</taxon>
        <taxon>Lecanorineae</taxon>
        <taxon>Stereocaulaceae</taxon>
        <taxon>Lepraria</taxon>
    </lineage>
</organism>
<evidence type="ECO:0000313" key="2">
    <source>
        <dbReference type="EMBL" id="KAK3170984.1"/>
    </source>
</evidence>
<evidence type="ECO:0000313" key="3">
    <source>
        <dbReference type="Proteomes" id="UP001276659"/>
    </source>
</evidence>
<feature type="region of interest" description="Disordered" evidence="1">
    <location>
        <begin position="240"/>
        <end position="311"/>
    </location>
</feature>
<keyword evidence="3" id="KW-1185">Reference proteome</keyword>
<protein>
    <recommendedName>
        <fullName evidence="4">DNA/RNA-binding protein Alba-like domain-containing protein</fullName>
    </recommendedName>
</protein>
<sequence length="354" mass="39660">MTHRNRKSKRPEVNRKKGVDLTALKLTPQKYTPPRSNKTKGAITDKMEQTQSAARSNGKPASDVMDDTPNQSTERLALNKRPRPEDTDESSGHLRKRSKANGNTGLSHRPQEPAEGLTEQDSTRMTVPGQDLNSTDNATTQALPAEVKHLQNKYDFTTMSILSSSKIEQKVRNLLLRVSKFNFVDIKAKPGILVLHAKAEAAGKMVSIVEIAKQEIQKENGKWYQYSKLHGEIMELKAKETKPRGGGKTLAEWSKEKSGDGAPAKTGEGTFSGVEKVQEEKQVVDDDENDETEDAFETMAPPNRGHDKAEERKKVRAIPIMTIYFAGVPVPVLKELYGYDWYLFLYVHLTNRTQ</sequence>
<evidence type="ECO:0000256" key="1">
    <source>
        <dbReference type="SAM" id="MobiDB-lite"/>
    </source>
</evidence>
<feature type="region of interest" description="Disordered" evidence="1">
    <location>
        <begin position="1"/>
        <end position="137"/>
    </location>
</feature>
<feature type="compositionally biased region" description="Basic and acidic residues" evidence="1">
    <location>
        <begin position="10"/>
        <end position="19"/>
    </location>
</feature>